<dbReference type="EMBL" id="MU001681">
    <property type="protein sequence ID" value="KAF2457033.1"/>
    <property type="molecule type" value="Genomic_DNA"/>
</dbReference>
<dbReference type="OrthoDB" id="3979469at2759"/>
<evidence type="ECO:0008006" key="4">
    <source>
        <dbReference type="Google" id="ProtNLM"/>
    </source>
</evidence>
<evidence type="ECO:0000256" key="1">
    <source>
        <dbReference type="SAM" id="MobiDB-lite"/>
    </source>
</evidence>
<keyword evidence="3" id="KW-1185">Reference proteome</keyword>
<evidence type="ECO:0000313" key="3">
    <source>
        <dbReference type="Proteomes" id="UP000799766"/>
    </source>
</evidence>
<reference evidence="2" key="1">
    <citation type="journal article" date="2020" name="Stud. Mycol.">
        <title>101 Dothideomycetes genomes: a test case for predicting lifestyles and emergence of pathogens.</title>
        <authorList>
            <person name="Haridas S."/>
            <person name="Albert R."/>
            <person name="Binder M."/>
            <person name="Bloem J."/>
            <person name="Labutti K."/>
            <person name="Salamov A."/>
            <person name="Andreopoulos B."/>
            <person name="Baker S."/>
            <person name="Barry K."/>
            <person name="Bills G."/>
            <person name="Bluhm B."/>
            <person name="Cannon C."/>
            <person name="Castanera R."/>
            <person name="Culley D."/>
            <person name="Daum C."/>
            <person name="Ezra D."/>
            <person name="Gonzalez J."/>
            <person name="Henrissat B."/>
            <person name="Kuo A."/>
            <person name="Liang C."/>
            <person name="Lipzen A."/>
            <person name="Lutzoni F."/>
            <person name="Magnuson J."/>
            <person name="Mondo S."/>
            <person name="Nolan M."/>
            <person name="Ohm R."/>
            <person name="Pangilinan J."/>
            <person name="Park H.-J."/>
            <person name="Ramirez L."/>
            <person name="Alfaro M."/>
            <person name="Sun H."/>
            <person name="Tritt A."/>
            <person name="Yoshinaga Y."/>
            <person name="Zwiers L.-H."/>
            <person name="Turgeon B."/>
            <person name="Goodwin S."/>
            <person name="Spatafora J."/>
            <person name="Crous P."/>
            <person name="Grigoriev I."/>
        </authorList>
    </citation>
    <scope>NUCLEOTIDE SEQUENCE</scope>
    <source>
        <strain evidence="2">ATCC 16933</strain>
    </source>
</reference>
<dbReference type="PANTHER" id="PTHR39153">
    <property type="entry name" value="AGR244WP"/>
    <property type="match status" value="1"/>
</dbReference>
<organism evidence="2 3">
    <name type="scientific">Lineolata rhizophorae</name>
    <dbReference type="NCBI Taxonomy" id="578093"/>
    <lineage>
        <taxon>Eukaryota</taxon>
        <taxon>Fungi</taxon>
        <taxon>Dikarya</taxon>
        <taxon>Ascomycota</taxon>
        <taxon>Pezizomycotina</taxon>
        <taxon>Dothideomycetes</taxon>
        <taxon>Dothideomycetes incertae sedis</taxon>
        <taxon>Lineolatales</taxon>
        <taxon>Lineolataceae</taxon>
        <taxon>Lineolata</taxon>
    </lineage>
</organism>
<accession>A0A6A6P0P2</accession>
<dbReference type="PANTHER" id="PTHR39153:SF1">
    <property type="entry name" value="AGR244WP"/>
    <property type="match status" value="1"/>
</dbReference>
<protein>
    <recommendedName>
        <fullName evidence="4">HIG1 domain-containing protein</fullName>
    </recommendedName>
</protein>
<dbReference type="AlphaFoldDB" id="A0A6A6P0P2"/>
<feature type="region of interest" description="Disordered" evidence="1">
    <location>
        <begin position="101"/>
        <end position="122"/>
    </location>
</feature>
<dbReference type="Proteomes" id="UP000799766">
    <property type="component" value="Unassembled WGS sequence"/>
</dbReference>
<dbReference type="InterPro" id="IPR038882">
    <property type="entry name" value="Rcf3"/>
</dbReference>
<gene>
    <name evidence="2" type="ORF">BDY21DRAFT_32588</name>
</gene>
<name>A0A6A6P0P2_9PEZI</name>
<proteinExistence type="predicted"/>
<sequence>MRAHGRLKTDEQANAAAWEAARGAGYGAAKWGIFATAVAATGYAVSPLYRGLTFQFKVFLQMSLMTLGASIHADRALRAHERRVRHNAALARDAAVWRSVEDEFESRGTPGVQSESGVRRVE</sequence>
<evidence type="ECO:0000313" key="2">
    <source>
        <dbReference type="EMBL" id="KAF2457033.1"/>
    </source>
</evidence>